<feature type="region of interest" description="Disordered" evidence="1">
    <location>
        <begin position="287"/>
        <end position="307"/>
    </location>
</feature>
<gene>
    <name evidence="3" type="ORF">CIPAW_15G133200</name>
</gene>
<evidence type="ECO:0000259" key="2">
    <source>
        <dbReference type="Pfam" id="PF14303"/>
    </source>
</evidence>
<dbReference type="AlphaFoldDB" id="A0A8T1NC38"/>
<dbReference type="Proteomes" id="UP000811609">
    <property type="component" value="Chromosome 15"/>
</dbReference>
<dbReference type="PANTHER" id="PTHR45125">
    <property type="entry name" value="F21J9.4-RELATED"/>
    <property type="match status" value="1"/>
</dbReference>
<proteinExistence type="predicted"/>
<name>A0A8T1NC38_CARIL</name>
<dbReference type="PANTHER" id="PTHR45125:SF3">
    <property type="entry name" value="NO-APICAL-MERISTEM-ASSOCIATED CARBOXY-TERMINAL DOMAIN PROTEIN"/>
    <property type="match status" value="1"/>
</dbReference>
<protein>
    <recommendedName>
        <fullName evidence="2">No apical meristem-associated C-terminal domain-containing protein</fullName>
    </recommendedName>
</protein>
<accession>A0A8T1NC38</accession>
<organism evidence="3 4">
    <name type="scientific">Carya illinoinensis</name>
    <name type="common">Pecan</name>
    <dbReference type="NCBI Taxonomy" id="32201"/>
    <lineage>
        <taxon>Eukaryota</taxon>
        <taxon>Viridiplantae</taxon>
        <taxon>Streptophyta</taxon>
        <taxon>Embryophyta</taxon>
        <taxon>Tracheophyta</taxon>
        <taxon>Spermatophyta</taxon>
        <taxon>Magnoliopsida</taxon>
        <taxon>eudicotyledons</taxon>
        <taxon>Gunneridae</taxon>
        <taxon>Pentapetalae</taxon>
        <taxon>rosids</taxon>
        <taxon>fabids</taxon>
        <taxon>Fagales</taxon>
        <taxon>Juglandaceae</taxon>
        <taxon>Carya</taxon>
    </lineage>
</organism>
<dbReference type="EMBL" id="CM031823">
    <property type="protein sequence ID" value="KAG6627502.1"/>
    <property type="molecule type" value="Genomic_DNA"/>
</dbReference>
<sequence>MDTIFDEDPFFTTLLQSGEQEISSTLMTSSHDNVGLQATQLAGEKRPPSKKTQRGVSFTVEEDNLLVLAWLNISVDAIRGTDQKYSQMWEKISDYYNEYKKPSMANRSGWSLTNRWSVIQKCTNKFCAAVTQVESLHPSVATEQDKHASILSTRRKLYGKCAAIADSTPLGDDTLDDNVEVISERPPGKKATKESVRKRKAGETYDAEFTEALNGMRNDRAIYISKRKQEISKSNSVAHDLLVEKKRKNDMLKRKIDMKLMKLDLAGMNRMQQEYFLNIRKEIFEESRKQFSSTSPPPSPSFDFEDV</sequence>
<reference evidence="3" key="1">
    <citation type="submission" date="2020-12" db="EMBL/GenBank/DDBJ databases">
        <title>WGS assembly of Carya illinoinensis cv. Pawnee.</title>
        <authorList>
            <person name="Platts A."/>
            <person name="Shu S."/>
            <person name="Wright S."/>
            <person name="Barry K."/>
            <person name="Edger P."/>
            <person name="Pires J.C."/>
            <person name="Schmutz J."/>
        </authorList>
    </citation>
    <scope>NUCLEOTIDE SEQUENCE</scope>
    <source>
        <tissue evidence="3">Leaf</tissue>
    </source>
</reference>
<evidence type="ECO:0000256" key="1">
    <source>
        <dbReference type="SAM" id="MobiDB-lite"/>
    </source>
</evidence>
<dbReference type="Pfam" id="PF14303">
    <property type="entry name" value="NAM-associated"/>
    <property type="match status" value="1"/>
</dbReference>
<evidence type="ECO:0000313" key="3">
    <source>
        <dbReference type="EMBL" id="KAG6627502.1"/>
    </source>
</evidence>
<keyword evidence="4" id="KW-1185">Reference proteome</keyword>
<feature type="domain" description="No apical meristem-associated C-terminal" evidence="2">
    <location>
        <begin position="165"/>
        <end position="283"/>
    </location>
</feature>
<dbReference type="InterPro" id="IPR029466">
    <property type="entry name" value="NAM-associated_C"/>
</dbReference>
<comment type="caution">
    <text evidence="3">The sequence shown here is derived from an EMBL/GenBank/DDBJ whole genome shotgun (WGS) entry which is preliminary data.</text>
</comment>
<evidence type="ECO:0000313" key="4">
    <source>
        <dbReference type="Proteomes" id="UP000811609"/>
    </source>
</evidence>